<feature type="compositionally biased region" description="Acidic residues" evidence="4">
    <location>
        <begin position="229"/>
        <end position="238"/>
    </location>
</feature>
<feature type="domain" description="GCF C-terminal" evidence="5">
    <location>
        <begin position="507"/>
        <end position="615"/>
    </location>
</feature>
<evidence type="ECO:0000256" key="2">
    <source>
        <dbReference type="ARBA" id="ARBA00010801"/>
    </source>
</evidence>
<dbReference type="AlphaFoldDB" id="A0A1Y2C732"/>
<keyword evidence="7" id="KW-1185">Reference proteome</keyword>
<dbReference type="GO" id="GO:0003677">
    <property type="term" value="F:DNA binding"/>
    <property type="evidence" value="ECO:0007669"/>
    <property type="project" value="InterPro"/>
</dbReference>
<dbReference type="PANTHER" id="PTHR12214:SF0">
    <property type="entry name" value="LD29489P"/>
    <property type="match status" value="1"/>
</dbReference>
<keyword evidence="3" id="KW-0539">Nucleus</keyword>
<dbReference type="STRING" id="329046.A0A1Y2C732"/>
<dbReference type="EMBL" id="MCGO01000027">
    <property type="protein sequence ID" value="ORY42839.1"/>
    <property type="molecule type" value="Genomic_DNA"/>
</dbReference>
<feature type="compositionally biased region" description="Low complexity" evidence="4">
    <location>
        <begin position="86"/>
        <end position="113"/>
    </location>
</feature>
<gene>
    <name evidence="6" type="ORF">BCR33DRAFT_766903</name>
</gene>
<evidence type="ECO:0000256" key="3">
    <source>
        <dbReference type="ARBA" id="ARBA00023242"/>
    </source>
</evidence>
<name>A0A1Y2C732_9FUNG</name>
<feature type="region of interest" description="Disordered" evidence="4">
    <location>
        <begin position="191"/>
        <end position="254"/>
    </location>
</feature>
<dbReference type="InterPro" id="IPR012890">
    <property type="entry name" value="GCFC2-like"/>
</dbReference>
<dbReference type="PANTHER" id="PTHR12214">
    <property type="entry name" value="GC-RICH SEQUENCE DNA-BINDING FACTOR"/>
    <property type="match status" value="1"/>
</dbReference>
<feature type="compositionally biased region" description="Acidic residues" evidence="4">
    <location>
        <begin position="198"/>
        <end position="213"/>
    </location>
</feature>
<dbReference type="OrthoDB" id="429427at2759"/>
<sequence length="782" mass="87229">MFAVRRKKTAAKTRVRSGDSEEEDRKDEVAKVAPSSVSAAKVSFSFDGGDGGNTNDTDMDTNDNNSDAATLKLLEAKAKRRKLKQQKAAMAFASTPSSTPAPTATSTSTTTTTDNDNPYSAENLRKLKMLQRSLPQRDAALISDDQDAMVLDQSLEDVSQLRAQSDTRIYDSAEIHALRKLKEEKRLRLERAAKSGGGDEEDDDDGGNEDDFVGLDGKSKKHESRLVTEDQEEDEAEPFEAHQGTRIQFGNKSADQLKAERKKAIQLHLIDMDEEDASNSETEESKQWEQDRIRTASSVFPSTNLAANNNPTSQIQQRTASDVLKSLSVALSSLDLDLKTTLATLDSTETLRAQASTHLKSLEGDRGAAAKRYTYYQELVVKWSSFADLLDAKMPLFDALVEEGVVGVGVAARNEAEASRAEEVSKWFSGGSGGDNDGDVTLVDAFGRVVDRGQHIQTAENVKEYLARETEVSSVFLREAREKIEQVEEKRETLLSDVAQEYKSVPTILDLFREWKREYRADFTRSFAGLTVHQAVFPFVKMQLVDWNPFSQNAQRIDDQEWHHLLTQTSDFDEIEGNNEPTDPLIFLVVKKAVFPHVKKLVPTIDLFSKEACSRAVTVFYGLEEYSSRKSAAFKGLADELVAHMEKTFAEVVKAYPVDMTKAVSGPPVASGGARDAVFWHVFKLFHNLFIFKSILGKEVLQPLLIDSILNQYLLLFLSGPTAVSSDILKYEMVANCVPADWIKGNSQLLGVFERHLKEFALRVLDRERERHLLDRVSVLLM</sequence>
<feature type="compositionally biased region" description="Basic residues" evidence="4">
    <location>
        <begin position="1"/>
        <end position="15"/>
    </location>
</feature>
<evidence type="ECO:0000259" key="5">
    <source>
        <dbReference type="Pfam" id="PF07842"/>
    </source>
</evidence>
<evidence type="ECO:0000313" key="6">
    <source>
        <dbReference type="EMBL" id="ORY42839.1"/>
    </source>
</evidence>
<feature type="compositionally biased region" description="Polar residues" evidence="4">
    <location>
        <begin position="245"/>
        <end position="254"/>
    </location>
</feature>
<reference evidence="6 7" key="1">
    <citation type="submission" date="2016-07" db="EMBL/GenBank/DDBJ databases">
        <title>Pervasive Adenine N6-methylation of Active Genes in Fungi.</title>
        <authorList>
            <consortium name="DOE Joint Genome Institute"/>
            <person name="Mondo S.J."/>
            <person name="Dannebaum R.O."/>
            <person name="Kuo R.C."/>
            <person name="Labutti K."/>
            <person name="Haridas S."/>
            <person name="Kuo A."/>
            <person name="Salamov A."/>
            <person name="Ahrendt S.R."/>
            <person name="Lipzen A."/>
            <person name="Sullivan W."/>
            <person name="Andreopoulos W.B."/>
            <person name="Clum A."/>
            <person name="Lindquist E."/>
            <person name="Daum C."/>
            <person name="Ramamoorthy G.K."/>
            <person name="Gryganskyi A."/>
            <person name="Culley D."/>
            <person name="Magnuson J.K."/>
            <person name="James T.Y."/>
            <person name="O'Malley M.A."/>
            <person name="Stajich J.E."/>
            <person name="Spatafora J.W."/>
            <person name="Visel A."/>
            <person name="Grigoriev I.V."/>
        </authorList>
    </citation>
    <scope>NUCLEOTIDE SEQUENCE [LARGE SCALE GENOMIC DNA]</scope>
    <source>
        <strain evidence="6 7">JEL800</strain>
    </source>
</reference>
<dbReference type="Proteomes" id="UP000193642">
    <property type="component" value="Unassembled WGS sequence"/>
</dbReference>
<evidence type="ECO:0000256" key="1">
    <source>
        <dbReference type="ARBA" id="ARBA00004123"/>
    </source>
</evidence>
<comment type="subcellular location">
    <subcellularLocation>
        <location evidence="1">Nucleus</location>
    </subcellularLocation>
</comment>
<dbReference type="GO" id="GO:0005634">
    <property type="term" value="C:nucleus"/>
    <property type="evidence" value="ECO:0007669"/>
    <property type="project" value="UniProtKB-SubCell"/>
</dbReference>
<feature type="compositionally biased region" description="Low complexity" evidence="4">
    <location>
        <begin position="62"/>
        <end position="73"/>
    </location>
</feature>
<dbReference type="Pfam" id="PF07842">
    <property type="entry name" value="GCFC"/>
    <property type="match status" value="1"/>
</dbReference>
<feature type="compositionally biased region" description="Low complexity" evidence="4">
    <location>
        <begin position="31"/>
        <end position="43"/>
    </location>
</feature>
<comment type="similarity">
    <text evidence="2">Belongs to the GCF family.</text>
</comment>
<protein>
    <recommendedName>
        <fullName evidence="5">GCF C-terminal domain-containing protein</fullName>
    </recommendedName>
</protein>
<evidence type="ECO:0000256" key="4">
    <source>
        <dbReference type="SAM" id="MobiDB-lite"/>
    </source>
</evidence>
<accession>A0A1Y2C732</accession>
<proteinExistence type="inferred from homology"/>
<feature type="region of interest" description="Disordered" evidence="4">
    <location>
        <begin position="1"/>
        <end position="122"/>
    </location>
</feature>
<comment type="caution">
    <text evidence="6">The sequence shown here is derived from an EMBL/GenBank/DDBJ whole genome shotgun (WGS) entry which is preliminary data.</text>
</comment>
<organism evidence="6 7">
    <name type="scientific">Rhizoclosmatium globosum</name>
    <dbReference type="NCBI Taxonomy" id="329046"/>
    <lineage>
        <taxon>Eukaryota</taxon>
        <taxon>Fungi</taxon>
        <taxon>Fungi incertae sedis</taxon>
        <taxon>Chytridiomycota</taxon>
        <taxon>Chytridiomycota incertae sedis</taxon>
        <taxon>Chytridiomycetes</taxon>
        <taxon>Chytridiales</taxon>
        <taxon>Chytriomycetaceae</taxon>
        <taxon>Rhizoclosmatium</taxon>
    </lineage>
</organism>
<dbReference type="GO" id="GO:0000398">
    <property type="term" value="P:mRNA splicing, via spliceosome"/>
    <property type="evidence" value="ECO:0007669"/>
    <property type="project" value="InterPro"/>
</dbReference>
<evidence type="ECO:0000313" key="7">
    <source>
        <dbReference type="Proteomes" id="UP000193642"/>
    </source>
</evidence>
<dbReference type="InterPro" id="IPR022783">
    <property type="entry name" value="GCFC_dom"/>
</dbReference>